<sequence>MKSHQAGLVAACAAILCAASPAIGATLTAKTSFGGGDGWRAPFEVLSGDTPASASSGNYRFLGNAVTNTAINPGNTERGFAYNPTSGNLLLVSRGTGTDRIRILDGQTGVDKGSLDLTGITGGTFAMNMIGVADDGAIYMANLAGNVNDGPFKIYRWANEAAVPTVAYIGGGAGNPAPPLAGTRLGDSFDVIGSGANTRLVAGYGSTPSIAGSNGFALFDTDDGATFMAASIPVTSSAPFTAIPSGEFRLGISFVDSDTIVGKSSINPATVVDISGATAAVSAQHTTDGITLRPMDFAVVAGIPVMAMVEATTGTTDPVRSRIFVYDMTNPALPLADRKLGQASALPGPQATNANSVGQVKFGAIVGNTATIYAMSTNNGIQAFELTVIPEPTTLALAGAGLLGLVTIARRRAIVC</sequence>
<dbReference type="EMBL" id="AP021861">
    <property type="protein sequence ID" value="BBO33868.1"/>
    <property type="molecule type" value="Genomic_DNA"/>
</dbReference>
<dbReference type="Proteomes" id="UP000326837">
    <property type="component" value="Chromosome"/>
</dbReference>
<keyword evidence="4" id="KW-1185">Reference proteome</keyword>
<feature type="domain" description="Ice-binding protein C-terminal" evidence="2">
    <location>
        <begin position="389"/>
        <end position="411"/>
    </location>
</feature>
<proteinExistence type="predicted"/>
<dbReference type="AlphaFoldDB" id="A0A5K7XBI3"/>
<feature type="signal peptide" evidence="1">
    <location>
        <begin position="1"/>
        <end position="24"/>
    </location>
</feature>
<dbReference type="Pfam" id="PF07589">
    <property type="entry name" value="PEP-CTERM"/>
    <property type="match status" value="1"/>
</dbReference>
<keyword evidence="1" id="KW-0732">Signal</keyword>
<dbReference type="RefSeq" id="WP_152101891.1">
    <property type="nucleotide sequence ID" value="NZ_AP021861.1"/>
</dbReference>
<accession>A0A5K7XBI3</accession>
<evidence type="ECO:0000313" key="3">
    <source>
        <dbReference type="EMBL" id="BBO33868.1"/>
    </source>
</evidence>
<evidence type="ECO:0000259" key="2">
    <source>
        <dbReference type="Pfam" id="PF07589"/>
    </source>
</evidence>
<feature type="chain" id="PRO_5024791399" description="Ice-binding protein C-terminal domain-containing protein" evidence="1">
    <location>
        <begin position="25"/>
        <end position="416"/>
    </location>
</feature>
<dbReference type="Pfam" id="PF15416">
    <property type="entry name" value="DUF4623"/>
    <property type="match status" value="1"/>
</dbReference>
<gene>
    <name evidence="3" type="ORF">PLANPX_3480</name>
</gene>
<dbReference type="KEGG" id="lpav:PLANPX_3480"/>
<evidence type="ECO:0000313" key="4">
    <source>
        <dbReference type="Proteomes" id="UP000326837"/>
    </source>
</evidence>
<dbReference type="InterPro" id="IPR013424">
    <property type="entry name" value="Ice-binding_C"/>
</dbReference>
<organism evidence="3 4">
    <name type="scientific">Lacipirellula parvula</name>
    <dbReference type="NCBI Taxonomy" id="2650471"/>
    <lineage>
        <taxon>Bacteria</taxon>
        <taxon>Pseudomonadati</taxon>
        <taxon>Planctomycetota</taxon>
        <taxon>Planctomycetia</taxon>
        <taxon>Pirellulales</taxon>
        <taxon>Lacipirellulaceae</taxon>
        <taxon>Lacipirellula</taxon>
    </lineage>
</organism>
<dbReference type="InterPro" id="IPR027863">
    <property type="entry name" value="DUF4623"/>
</dbReference>
<protein>
    <recommendedName>
        <fullName evidence="2">Ice-binding protein C-terminal domain-containing protein</fullName>
    </recommendedName>
</protein>
<reference evidence="4" key="1">
    <citation type="submission" date="2019-10" db="EMBL/GenBank/DDBJ databases">
        <title>Lacipirellula parvula gen. nov., sp. nov., representing a lineage of planctomycetes widespread in freshwater anoxic habitats, and description of the family Lacipirellulaceae.</title>
        <authorList>
            <person name="Dedysh S.N."/>
            <person name="Kulichevskaya I.S."/>
            <person name="Beletsky A.V."/>
            <person name="Rakitin A.L."/>
            <person name="Mardanov A.V."/>
            <person name="Ivanova A.A."/>
            <person name="Saltykova V.X."/>
            <person name="Rijpstra W.I.C."/>
            <person name="Sinninghe Damste J.S."/>
            <person name="Ravin N.V."/>
        </authorList>
    </citation>
    <scope>NUCLEOTIDE SEQUENCE [LARGE SCALE GENOMIC DNA]</scope>
    <source>
        <strain evidence="4">PX69</strain>
    </source>
</reference>
<evidence type="ECO:0000256" key="1">
    <source>
        <dbReference type="SAM" id="SignalP"/>
    </source>
</evidence>
<name>A0A5K7XBI3_9BACT</name>